<dbReference type="PANTHER" id="PTHR33055:SF13">
    <property type="entry name" value="TRANSPOSASE"/>
    <property type="match status" value="1"/>
</dbReference>
<name>A0A1I4FF06_9HYPH</name>
<organism evidence="3 4">
    <name type="scientific">Neomesorhizobium albiziae</name>
    <dbReference type="NCBI Taxonomy" id="335020"/>
    <lineage>
        <taxon>Bacteria</taxon>
        <taxon>Pseudomonadati</taxon>
        <taxon>Pseudomonadota</taxon>
        <taxon>Alphaproteobacteria</taxon>
        <taxon>Hyphomicrobiales</taxon>
        <taxon>Phyllobacteriaceae</taxon>
        <taxon>Neomesorhizobium</taxon>
    </lineage>
</organism>
<dbReference type="Pfam" id="PF02371">
    <property type="entry name" value="Transposase_20"/>
    <property type="match status" value="1"/>
</dbReference>
<dbReference type="GO" id="GO:0006313">
    <property type="term" value="P:DNA transposition"/>
    <property type="evidence" value="ECO:0007669"/>
    <property type="project" value="InterPro"/>
</dbReference>
<accession>A0A1I4FF06</accession>
<dbReference type="PANTHER" id="PTHR33055">
    <property type="entry name" value="TRANSPOSASE FOR INSERTION SEQUENCE ELEMENT IS1111A"/>
    <property type="match status" value="1"/>
</dbReference>
<gene>
    <name evidence="3" type="ORF">SAMN04488498_1425</name>
</gene>
<dbReference type="NCBIfam" id="NF033542">
    <property type="entry name" value="transpos_IS110"/>
    <property type="match status" value="1"/>
</dbReference>
<dbReference type="Pfam" id="PF01548">
    <property type="entry name" value="DEDD_Tnp_IS110"/>
    <property type="match status" value="1"/>
</dbReference>
<keyword evidence="4" id="KW-1185">Reference proteome</keyword>
<feature type="domain" description="Transposase IS110-like N-terminal" evidence="1">
    <location>
        <begin position="36"/>
        <end position="181"/>
    </location>
</feature>
<reference evidence="3 4" key="1">
    <citation type="submission" date="2016-10" db="EMBL/GenBank/DDBJ databases">
        <authorList>
            <person name="Varghese N."/>
            <person name="Submissions S."/>
        </authorList>
    </citation>
    <scope>NUCLEOTIDE SEQUENCE [LARGE SCALE GENOMIC DNA]</scope>
    <source>
        <strain evidence="3 4">DSM 21822</strain>
    </source>
</reference>
<dbReference type="GO" id="GO:0003677">
    <property type="term" value="F:DNA binding"/>
    <property type="evidence" value="ECO:0007669"/>
    <property type="project" value="InterPro"/>
</dbReference>
<dbReference type="InterPro" id="IPR047650">
    <property type="entry name" value="Transpos_IS110"/>
</dbReference>
<evidence type="ECO:0000259" key="1">
    <source>
        <dbReference type="Pfam" id="PF01548"/>
    </source>
</evidence>
<sequence length="440" mass="49958">MLMLTEHALRRFAYLFGLEELNEGRQNVTVSYDCHIGVDYHKAAYSHLVVQDSTGKTLRSGRIRNDSRALGLLLERYRENRHAVAEATRNWMVIYDWLDDICDDVVLAHPLKVKAIADAKIKTDKIDATVLAHLLRADLVPEAWAPSERARELRVALRERMFYVRLSTMVKNWIVAVFDRYREQTVQLKTLGDLFNKAGRQQLTALRVSEIDRVQIDRGLEFISDIDRRIKQSEAASRAVTKTNGNVKLLKTIPGVGEFFDQLIDAEMDDIGRFHSPNKLAVYAGVVPSTYSSGGKTYHGRIIKHGNKCRRWAFVEAVAPGIVTAPQHRAQYEHLKFRRTNRARVAIARKLLTIAFLIPRAYERRSGSTRKDHRPRYPGCPDVSLAGPAGLGCALEGEWDAGSRTPLYDRSRKAHRHQATIGEWLKTAGQKKLVLRTGDI</sequence>
<dbReference type="InterPro" id="IPR003346">
    <property type="entry name" value="Transposase_20"/>
</dbReference>
<dbReference type="AlphaFoldDB" id="A0A1I4FF06"/>
<evidence type="ECO:0000313" key="3">
    <source>
        <dbReference type="EMBL" id="SFL15497.1"/>
    </source>
</evidence>
<feature type="domain" description="Transposase IS116/IS110/IS902 C-terminal" evidence="2">
    <location>
        <begin position="248"/>
        <end position="333"/>
    </location>
</feature>
<dbReference type="Proteomes" id="UP000323300">
    <property type="component" value="Unassembled WGS sequence"/>
</dbReference>
<evidence type="ECO:0000313" key="4">
    <source>
        <dbReference type="Proteomes" id="UP000323300"/>
    </source>
</evidence>
<evidence type="ECO:0000259" key="2">
    <source>
        <dbReference type="Pfam" id="PF02371"/>
    </source>
</evidence>
<dbReference type="InterPro" id="IPR002525">
    <property type="entry name" value="Transp_IS110-like_N"/>
</dbReference>
<dbReference type="EMBL" id="FOSL01000042">
    <property type="protein sequence ID" value="SFL15497.1"/>
    <property type="molecule type" value="Genomic_DNA"/>
</dbReference>
<dbReference type="GO" id="GO:0004803">
    <property type="term" value="F:transposase activity"/>
    <property type="evidence" value="ECO:0007669"/>
    <property type="project" value="InterPro"/>
</dbReference>
<proteinExistence type="predicted"/>
<protein>
    <submittedName>
        <fullName evidence="3">Transposase</fullName>
    </submittedName>
</protein>